<sequence length="283" mass="32598">MNKPIFDSLAEALLKGFNPPDEHYIIEVHKPLGGKPLPIGECEGDAGVTAKAKLGRSRSERIDRQFNSHEEAMAYMQRHQVGFLQNVSNNLHFAESYLVDRNLPVEVPQDKTELFSNLFDLIITNIEHGGYGFEHDSFEALAARFIMHITEMLDQELDEIARLEHAVAFGHVTTLWDHYQTVRIAQEKNAKKPRDPLLSSIYSKLAKRKLASNLTPKELWQDFVSILEVSKQKFEKVTEIQVNKNNPATWEVRFCRILGEEVNPEERVTYKQFRNALNRKNAR</sequence>
<dbReference type="AlphaFoldDB" id="A0A486XFS4"/>
<accession>A0A486XFS4</accession>
<evidence type="ECO:0000313" key="1">
    <source>
        <dbReference type="EMBL" id="VHN99952.1"/>
    </source>
</evidence>
<gene>
    <name evidence="1" type="ORF">BAL341_055</name>
</gene>
<protein>
    <submittedName>
        <fullName evidence="1">Uncharacterized protein</fullName>
    </submittedName>
</protein>
<reference evidence="1" key="1">
    <citation type="submission" date="2019-04" db="EMBL/GenBank/DDBJ databases">
        <authorList>
            <person name="Brambilla D."/>
        </authorList>
    </citation>
    <scope>NUCLEOTIDE SEQUENCE</scope>
    <source>
        <strain evidence="1">BAL1</strain>
    </source>
</reference>
<name>A0A486XFS4_9GAMM</name>
<dbReference type="EMBL" id="CAAJGR010000101">
    <property type="protein sequence ID" value="VHN99952.1"/>
    <property type="molecule type" value="Genomic_DNA"/>
</dbReference>
<organism evidence="1">
    <name type="scientific">Rheinheimera sp. BAL341</name>
    <dbReference type="NCBI Taxonomy" id="1708203"/>
    <lineage>
        <taxon>Bacteria</taxon>
        <taxon>Pseudomonadati</taxon>
        <taxon>Pseudomonadota</taxon>
        <taxon>Gammaproteobacteria</taxon>
        <taxon>Chromatiales</taxon>
        <taxon>Chromatiaceae</taxon>
        <taxon>Rheinheimera</taxon>
    </lineage>
</organism>
<proteinExistence type="predicted"/>